<protein>
    <recommendedName>
        <fullName evidence="3">AdoMet activation domain-containing protein</fullName>
    </recommendedName>
</protein>
<reference evidence="1 2" key="1">
    <citation type="submission" date="2020-03" db="EMBL/GenBank/DDBJ databases">
        <authorList>
            <consortium name="Genoscope - CEA"/>
            <person name="William W."/>
        </authorList>
    </citation>
    <scope>NUCLEOTIDE SEQUENCE [LARGE SCALE GENOMIC DNA]</scope>
    <source>
        <strain evidence="2">DSM 16959</strain>
    </source>
</reference>
<dbReference type="OrthoDB" id="5422674at2"/>
<dbReference type="RefSeq" id="WP_145772124.1">
    <property type="nucleotide sequence ID" value="NZ_LR778301.1"/>
</dbReference>
<accession>A0A6S6Y767</accession>
<dbReference type="KEGG" id="doe:DENOEST_1163"/>
<organism evidence="1 2">
    <name type="scientific">Denitratisoma oestradiolicum</name>
    <dbReference type="NCBI Taxonomy" id="311182"/>
    <lineage>
        <taxon>Bacteria</taxon>
        <taxon>Pseudomonadati</taxon>
        <taxon>Pseudomonadota</taxon>
        <taxon>Betaproteobacteria</taxon>
        <taxon>Nitrosomonadales</taxon>
        <taxon>Sterolibacteriaceae</taxon>
        <taxon>Denitratisoma</taxon>
    </lineage>
</organism>
<name>A0A6S6Y767_9PROT</name>
<keyword evidence="2" id="KW-1185">Reference proteome</keyword>
<dbReference type="AlphaFoldDB" id="A0A6S6Y767"/>
<sequence>MINRLADRKLIVDRNELHHLMGYPHGQPISPPIQEVINEQLAQLDGLAQPWGTWLEIPIECIDGEQIRLTDQGCLRSRRLSKILRKSSAIRLILATLGPRVSEKVRQYTDDGDMLEALALDSAATAAISSLMEGLQADSCKDASSRGLGSTLRYGPGYTEWELSDIEVLFNYLPKGQVPVRLNDQHMMIPEKSLLAIVGLVPGGRSESPKVDPCRICDLKNCVLRKQPYGESRKLD</sequence>
<evidence type="ECO:0008006" key="3">
    <source>
        <dbReference type="Google" id="ProtNLM"/>
    </source>
</evidence>
<dbReference type="EMBL" id="LR778301">
    <property type="protein sequence ID" value="CAB1368328.1"/>
    <property type="molecule type" value="Genomic_DNA"/>
</dbReference>
<dbReference type="SUPFAM" id="SSF56507">
    <property type="entry name" value="Methionine synthase activation domain-like"/>
    <property type="match status" value="1"/>
</dbReference>
<evidence type="ECO:0000313" key="2">
    <source>
        <dbReference type="Proteomes" id="UP000515733"/>
    </source>
</evidence>
<proteinExistence type="predicted"/>
<dbReference type="GO" id="GO:0008705">
    <property type="term" value="F:methionine synthase activity"/>
    <property type="evidence" value="ECO:0007669"/>
    <property type="project" value="InterPro"/>
</dbReference>
<dbReference type="Gene3D" id="3.40.109.40">
    <property type="match status" value="1"/>
</dbReference>
<gene>
    <name evidence="1" type="ORF">DENOEST_1163</name>
</gene>
<dbReference type="Proteomes" id="UP000515733">
    <property type="component" value="Chromosome"/>
</dbReference>
<evidence type="ECO:0000313" key="1">
    <source>
        <dbReference type="EMBL" id="CAB1368328.1"/>
    </source>
</evidence>
<dbReference type="InterPro" id="IPR037010">
    <property type="entry name" value="VitB12-dep_Met_synth_activ_sf"/>
</dbReference>